<evidence type="ECO:0000313" key="10">
    <source>
        <dbReference type="RefSeq" id="XP_013777985.1"/>
    </source>
</evidence>
<keyword evidence="9" id="KW-1185">Reference proteome</keyword>
<sequence>MAQISPIAPAGSPRGQKRKDPEDTDEMADQLSPGENSKNDLPSAFVLIDSPEERRDLVGGHGSSLGPITSIGTGVSTANFTSTPRLTHTPNSPEFQPPYFPPPYNLPQQQLEFHHVAADPYGHLNSLTAVAQHQQQYHQLHPPQRTTSVLGARREDEALILQANMHPSLSVTYDPSRRSDPSYAAVRRPDILMHSGHHGLSEQDLLSLQNSGTLPPLLDDGQTTPVEDANNLFGGDHNSVIRKGIKPRNGENHKSMFLGGGAASPADVFCSVPGRLSLLSSTSKYKVTVGEIQRRLSPPECLNASLLGGVLRRAKSKNGGKCLRDKLEKIGLNLPAGRRKAANVTLLTSLVEGEAIHLARDFGYVCETEFPSRQVAEYLCRNIADPNDLYRRKDILLATKQMVKEFVDLLNQDRSPLCNTKPQIILEPNIQRHLSHFSFMTHGFGSPAILAALTAVQNYLTESLKFLEKQINNYQNPTATHVSAASTLGTIKKDDKK</sequence>
<dbReference type="InterPro" id="IPR013854">
    <property type="entry name" value="TF_AP2_C"/>
</dbReference>
<evidence type="ECO:0000256" key="4">
    <source>
        <dbReference type="ARBA" id="ARBA00023125"/>
    </source>
</evidence>
<feature type="region of interest" description="Disordered" evidence="7">
    <location>
        <begin position="211"/>
        <end position="248"/>
    </location>
</feature>
<keyword evidence="4" id="KW-0238">DNA-binding</keyword>
<dbReference type="Pfam" id="PF03299">
    <property type="entry name" value="TF_AP-2"/>
    <property type="match status" value="1"/>
</dbReference>
<comment type="subcellular location">
    <subcellularLocation>
        <location evidence="1">Nucleus</location>
    </subcellularLocation>
</comment>
<feature type="region of interest" description="Disordered" evidence="7">
    <location>
        <begin position="1"/>
        <end position="43"/>
    </location>
</feature>
<dbReference type="InterPro" id="IPR004979">
    <property type="entry name" value="TF_AP2"/>
</dbReference>
<evidence type="ECO:0000256" key="7">
    <source>
        <dbReference type="SAM" id="MobiDB-lite"/>
    </source>
</evidence>
<dbReference type="PANTHER" id="PTHR10812">
    <property type="entry name" value="TRANSCRIPTION FACTOR AP-2"/>
    <property type="match status" value="1"/>
</dbReference>
<accession>A0ABM1BAA8</accession>
<evidence type="ECO:0000256" key="3">
    <source>
        <dbReference type="ARBA" id="ARBA00023015"/>
    </source>
</evidence>
<evidence type="ECO:0000313" key="9">
    <source>
        <dbReference type="Proteomes" id="UP000694941"/>
    </source>
</evidence>
<gene>
    <name evidence="10" type="primary">LOC106462588</name>
</gene>
<dbReference type="Proteomes" id="UP000694941">
    <property type="component" value="Unplaced"/>
</dbReference>
<keyword evidence="5" id="KW-0804">Transcription</keyword>
<comment type="similarity">
    <text evidence="2">Belongs to the AP-2 family.</text>
</comment>
<proteinExistence type="inferred from homology"/>
<evidence type="ECO:0000256" key="1">
    <source>
        <dbReference type="ARBA" id="ARBA00004123"/>
    </source>
</evidence>
<evidence type="ECO:0000256" key="5">
    <source>
        <dbReference type="ARBA" id="ARBA00023163"/>
    </source>
</evidence>
<dbReference type="PRINTS" id="PR01748">
    <property type="entry name" value="AP2TNSCPFCT"/>
</dbReference>
<dbReference type="RefSeq" id="XP_013777985.1">
    <property type="nucleotide sequence ID" value="XM_013922531.2"/>
</dbReference>
<evidence type="ECO:0000259" key="8">
    <source>
        <dbReference type="Pfam" id="PF03299"/>
    </source>
</evidence>
<feature type="domain" description="Transcription factor AP-2 C-terminal" evidence="8">
    <location>
        <begin position="269"/>
        <end position="462"/>
    </location>
</feature>
<keyword evidence="6" id="KW-0539">Nucleus</keyword>
<dbReference type="GeneID" id="106462588"/>
<organism evidence="9 10">
    <name type="scientific">Limulus polyphemus</name>
    <name type="common">Atlantic horseshoe crab</name>
    <dbReference type="NCBI Taxonomy" id="6850"/>
    <lineage>
        <taxon>Eukaryota</taxon>
        <taxon>Metazoa</taxon>
        <taxon>Ecdysozoa</taxon>
        <taxon>Arthropoda</taxon>
        <taxon>Chelicerata</taxon>
        <taxon>Merostomata</taxon>
        <taxon>Xiphosura</taxon>
        <taxon>Limulidae</taxon>
        <taxon>Limulus</taxon>
    </lineage>
</organism>
<dbReference type="PANTHER" id="PTHR10812:SF17">
    <property type="entry name" value="TRANSCRIPTION FACTOR AP-2, ISOFORM D"/>
    <property type="match status" value="1"/>
</dbReference>
<reference evidence="10" key="1">
    <citation type="submission" date="2025-08" db="UniProtKB">
        <authorList>
            <consortium name="RefSeq"/>
        </authorList>
    </citation>
    <scope>IDENTIFICATION</scope>
    <source>
        <tissue evidence="10">Muscle</tissue>
    </source>
</reference>
<evidence type="ECO:0000256" key="2">
    <source>
        <dbReference type="ARBA" id="ARBA00007770"/>
    </source>
</evidence>
<protein>
    <submittedName>
        <fullName evidence="10">Transcription factor AP-2-beta-like isoform X1</fullName>
    </submittedName>
</protein>
<keyword evidence="3" id="KW-0805">Transcription regulation</keyword>
<name>A0ABM1BAA8_LIMPO</name>
<evidence type="ECO:0000256" key="6">
    <source>
        <dbReference type="ARBA" id="ARBA00023242"/>
    </source>
</evidence>